<dbReference type="Proteomes" id="UP001164929">
    <property type="component" value="Chromosome 18"/>
</dbReference>
<evidence type="ECO:0000313" key="2">
    <source>
        <dbReference type="EMBL" id="KAJ6958283.1"/>
    </source>
</evidence>
<dbReference type="EMBL" id="JAQIZT010000018">
    <property type="protein sequence ID" value="KAJ6958267.1"/>
    <property type="molecule type" value="Genomic_DNA"/>
</dbReference>
<proteinExistence type="predicted"/>
<accession>A0AAD6LCQ8</accession>
<gene>
    <name evidence="1" type="ORF">NC653_040036</name>
    <name evidence="2" type="ORF">NC653_040049</name>
</gene>
<keyword evidence="3" id="KW-1185">Reference proteome</keyword>
<evidence type="ECO:0000313" key="1">
    <source>
        <dbReference type="EMBL" id="KAJ6958267.1"/>
    </source>
</evidence>
<evidence type="ECO:0000313" key="3">
    <source>
        <dbReference type="Proteomes" id="UP001164929"/>
    </source>
</evidence>
<sequence length="342" mass="35916">MSAKPMISPSDNQSTALSLCVCVYICVCVCVCSGGSLADENAFAYAPSLLLVEAVMFPSENFSHFKETLHSFGKARGGDEGGGDAGLVTAGSGGSTTSATSKAGVGELAGGCVSSGIVCSRLPASAGMMLYELSDMELEEHGFPEGDQFAGYSVMIPSTPIPEVVINSFLKTETYTEIFAACISFTTLVVPVVKPLTVGTMENLGRVTASAYFLISSTGVLGASLISSLRYSTLVYAGTFLNLDNTDVSSDWIRTFCVDCLPNVALPKAVSTADTISRPFCDARVSWQATVILERACQLSWNKKILLSGILKDCLNKIEAAAVVSLVTSTESKQKATPSFDI</sequence>
<organism evidence="1 3">
    <name type="scientific">Populus alba x Populus x berolinensis</name>
    <dbReference type="NCBI Taxonomy" id="444605"/>
    <lineage>
        <taxon>Eukaryota</taxon>
        <taxon>Viridiplantae</taxon>
        <taxon>Streptophyta</taxon>
        <taxon>Embryophyta</taxon>
        <taxon>Tracheophyta</taxon>
        <taxon>Spermatophyta</taxon>
        <taxon>Magnoliopsida</taxon>
        <taxon>eudicotyledons</taxon>
        <taxon>Gunneridae</taxon>
        <taxon>Pentapetalae</taxon>
        <taxon>rosids</taxon>
        <taxon>fabids</taxon>
        <taxon>Malpighiales</taxon>
        <taxon>Salicaceae</taxon>
        <taxon>Saliceae</taxon>
        <taxon>Populus</taxon>
    </lineage>
</organism>
<protein>
    <submittedName>
        <fullName evidence="1">Uncharacterized protein</fullName>
    </submittedName>
</protein>
<reference evidence="1 3" key="1">
    <citation type="journal article" date="2023" name="Mol. Ecol. Resour.">
        <title>Chromosome-level genome assembly of a triploid poplar Populus alba 'Berolinensis'.</title>
        <authorList>
            <person name="Chen S."/>
            <person name="Yu Y."/>
            <person name="Wang X."/>
            <person name="Wang S."/>
            <person name="Zhang T."/>
            <person name="Zhou Y."/>
            <person name="He R."/>
            <person name="Meng N."/>
            <person name="Wang Y."/>
            <person name="Liu W."/>
            <person name="Liu Z."/>
            <person name="Liu J."/>
            <person name="Guo Q."/>
            <person name="Huang H."/>
            <person name="Sederoff R.R."/>
            <person name="Wang G."/>
            <person name="Qu G."/>
            <person name="Chen S."/>
        </authorList>
    </citation>
    <scope>NUCLEOTIDE SEQUENCE [LARGE SCALE GENOMIC DNA]</scope>
    <source>
        <strain evidence="1">SC-2020</strain>
    </source>
</reference>
<name>A0AAD6LCQ8_9ROSI</name>
<dbReference type="AlphaFoldDB" id="A0AAD6LCQ8"/>
<comment type="caution">
    <text evidence="1">The sequence shown here is derived from an EMBL/GenBank/DDBJ whole genome shotgun (WGS) entry which is preliminary data.</text>
</comment>
<dbReference type="EMBL" id="JAQIZT010000018">
    <property type="protein sequence ID" value="KAJ6958283.1"/>
    <property type="molecule type" value="Genomic_DNA"/>
</dbReference>